<organism evidence="1">
    <name type="scientific">Pinus wangii</name>
    <dbReference type="NCBI Taxonomy" id="252738"/>
    <lineage>
        <taxon>Eukaryota</taxon>
        <taxon>Viridiplantae</taxon>
        <taxon>Streptophyta</taxon>
        <taxon>Embryophyta</taxon>
        <taxon>Tracheophyta</taxon>
        <taxon>Spermatophyta</taxon>
        <taxon>Pinopsida</taxon>
        <taxon>Pinidae</taxon>
        <taxon>Conifers I</taxon>
        <taxon>Pinales</taxon>
        <taxon>Pinaceae</taxon>
        <taxon>Pinus</taxon>
        <taxon>Pinus subgen. Strobus</taxon>
    </lineage>
</organism>
<keyword evidence="1" id="KW-0150">Chloroplast</keyword>
<dbReference type="AlphaFoldDB" id="A0A346PZC4"/>
<evidence type="ECO:0000313" key="1">
    <source>
        <dbReference type="EMBL" id="AXR86100.1"/>
    </source>
</evidence>
<proteinExistence type="predicted"/>
<accession>A0A346PZC4</accession>
<dbReference type="EMBL" id="MG897302">
    <property type="protein sequence ID" value="AXR86100.1"/>
    <property type="molecule type" value="Genomic_DNA"/>
</dbReference>
<reference evidence="1" key="1">
    <citation type="submission" date="2018-02" db="EMBL/GenBank/DDBJ databases">
        <title>The complete chloroplast genome of Pinus wangii.</title>
        <authorList>
            <person name="Zeb U."/>
            <person name="Li Z."/>
        </authorList>
    </citation>
    <scope>NUCLEOTIDE SEQUENCE</scope>
</reference>
<protein>
    <submittedName>
        <fullName evidence="1">Ycf2</fullName>
    </submittedName>
</protein>
<dbReference type="GeneID" id="38287213"/>
<gene>
    <name evidence="1" type="primary">ycf2</name>
</gene>
<geneLocation type="chloroplast" evidence="1"/>
<dbReference type="RefSeq" id="YP_009524160.1">
    <property type="nucleotide sequence ID" value="NC_039613.1"/>
</dbReference>
<name>A0A346PZC4_9CONI</name>
<sequence>MIYGRSKHILKLKILPQIMLFHQIPDGIFLTYCTTIFDRKQKKLFWK</sequence>
<keyword evidence="1" id="KW-0934">Plastid</keyword>